<dbReference type="EC" id="2.7.11.1" evidence="2"/>
<evidence type="ECO:0000256" key="11">
    <source>
        <dbReference type="PROSITE-ProRule" id="PRU10141"/>
    </source>
</evidence>
<keyword evidence="6 11" id="KW-0547">Nucleotide-binding</keyword>
<evidence type="ECO:0000256" key="8">
    <source>
        <dbReference type="ARBA" id="ARBA00022840"/>
    </source>
</evidence>
<keyword evidence="8 11" id="KW-0067">ATP-binding</keyword>
<name>A0AB32W1Q7_THECC</name>
<dbReference type="PANTHER" id="PTHR45621">
    <property type="entry name" value="OS01G0588500 PROTEIN-RELATED"/>
    <property type="match status" value="1"/>
</dbReference>
<comment type="subcellular location">
    <subcellularLocation>
        <location evidence="1">Cell membrane</location>
    </subcellularLocation>
</comment>
<keyword evidence="4 12" id="KW-0723">Serine/threonine-protein kinase</keyword>
<dbReference type="PROSITE" id="PS00108">
    <property type="entry name" value="PROTEIN_KINASE_ST"/>
    <property type="match status" value="1"/>
</dbReference>
<evidence type="ECO:0000259" key="14">
    <source>
        <dbReference type="PROSITE" id="PS50011"/>
    </source>
</evidence>
<dbReference type="InterPro" id="IPR000719">
    <property type="entry name" value="Prot_kinase_dom"/>
</dbReference>
<gene>
    <name evidence="16" type="primary">LOC18604636</name>
</gene>
<comment type="catalytic activity">
    <reaction evidence="9">
        <text>L-threonyl-[protein] + ATP = O-phospho-L-threonyl-[protein] + ADP + H(+)</text>
        <dbReference type="Rhea" id="RHEA:46608"/>
        <dbReference type="Rhea" id="RHEA-COMP:11060"/>
        <dbReference type="Rhea" id="RHEA-COMP:11605"/>
        <dbReference type="ChEBI" id="CHEBI:15378"/>
        <dbReference type="ChEBI" id="CHEBI:30013"/>
        <dbReference type="ChEBI" id="CHEBI:30616"/>
        <dbReference type="ChEBI" id="CHEBI:61977"/>
        <dbReference type="ChEBI" id="CHEBI:456216"/>
        <dbReference type="EC" id="2.7.11.1"/>
    </reaction>
</comment>
<dbReference type="Gene3D" id="3.30.200.20">
    <property type="entry name" value="Phosphorylase Kinase, domain 1"/>
    <property type="match status" value="1"/>
</dbReference>
<evidence type="ECO:0000313" key="15">
    <source>
        <dbReference type="Proteomes" id="UP000694886"/>
    </source>
</evidence>
<dbReference type="InterPro" id="IPR017441">
    <property type="entry name" value="Protein_kinase_ATP_BS"/>
</dbReference>
<evidence type="ECO:0000256" key="12">
    <source>
        <dbReference type="RuleBase" id="RU000304"/>
    </source>
</evidence>
<evidence type="ECO:0000256" key="6">
    <source>
        <dbReference type="ARBA" id="ARBA00022741"/>
    </source>
</evidence>
<dbReference type="InterPro" id="IPR008271">
    <property type="entry name" value="Ser/Thr_kinase_AS"/>
</dbReference>
<keyword evidence="5" id="KW-0808">Transferase</keyword>
<dbReference type="FunFam" id="1.10.510.10:FF:000095">
    <property type="entry name" value="protein STRUBBELIG-RECEPTOR FAMILY 8"/>
    <property type="match status" value="1"/>
</dbReference>
<dbReference type="InterPro" id="IPR011009">
    <property type="entry name" value="Kinase-like_dom_sf"/>
</dbReference>
<comment type="catalytic activity">
    <reaction evidence="10">
        <text>L-seryl-[protein] + ATP = O-phospho-L-seryl-[protein] + ADP + H(+)</text>
        <dbReference type="Rhea" id="RHEA:17989"/>
        <dbReference type="Rhea" id="RHEA-COMP:9863"/>
        <dbReference type="Rhea" id="RHEA-COMP:11604"/>
        <dbReference type="ChEBI" id="CHEBI:15378"/>
        <dbReference type="ChEBI" id="CHEBI:29999"/>
        <dbReference type="ChEBI" id="CHEBI:30616"/>
        <dbReference type="ChEBI" id="CHEBI:83421"/>
        <dbReference type="ChEBI" id="CHEBI:456216"/>
        <dbReference type="EC" id="2.7.11.1"/>
    </reaction>
</comment>
<protein>
    <recommendedName>
        <fullName evidence="2">non-specific serine/threonine protein kinase</fullName>
        <ecNumber evidence="2">2.7.11.1</ecNumber>
    </recommendedName>
</protein>
<evidence type="ECO:0000313" key="16">
    <source>
        <dbReference type="RefSeq" id="XP_017972850.1"/>
    </source>
</evidence>
<dbReference type="GO" id="GO:0005886">
    <property type="term" value="C:plasma membrane"/>
    <property type="evidence" value="ECO:0007669"/>
    <property type="project" value="UniProtKB-SubCell"/>
</dbReference>
<feature type="region of interest" description="Disordered" evidence="13">
    <location>
        <begin position="371"/>
        <end position="484"/>
    </location>
</feature>
<evidence type="ECO:0000256" key="5">
    <source>
        <dbReference type="ARBA" id="ARBA00022679"/>
    </source>
</evidence>
<organism evidence="15 16">
    <name type="scientific">Theobroma cacao</name>
    <name type="common">Cacao</name>
    <name type="synonym">Cocoa</name>
    <dbReference type="NCBI Taxonomy" id="3641"/>
    <lineage>
        <taxon>Eukaryota</taxon>
        <taxon>Viridiplantae</taxon>
        <taxon>Streptophyta</taxon>
        <taxon>Embryophyta</taxon>
        <taxon>Tracheophyta</taxon>
        <taxon>Spermatophyta</taxon>
        <taxon>Magnoliopsida</taxon>
        <taxon>eudicotyledons</taxon>
        <taxon>Gunneridae</taxon>
        <taxon>Pentapetalae</taxon>
        <taxon>rosids</taxon>
        <taxon>malvids</taxon>
        <taxon>Malvales</taxon>
        <taxon>Malvaceae</taxon>
        <taxon>Byttnerioideae</taxon>
        <taxon>Theobroma</taxon>
    </lineage>
</organism>
<dbReference type="InterPro" id="IPR050823">
    <property type="entry name" value="Plant_Ser_Thr_Prot_Kinase"/>
</dbReference>
<evidence type="ECO:0000256" key="2">
    <source>
        <dbReference type="ARBA" id="ARBA00012513"/>
    </source>
</evidence>
<evidence type="ECO:0000256" key="3">
    <source>
        <dbReference type="ARBA" id="ARBA00022475"/>
    </source>
</evidence>
<comment type="similarity">
    <text evidence="12">Belongs to the protein kinase superfamily.</text>
</comment>
<reference evidence="15" key="1">
    <citation type="journal article" date="1997" name="Nucleic Acids Res.">
        <title>tRNAscan-SE: a program for improved detection of transfer RNA genes in genomic sequence.</title>
        <authorList>
            <person name="Lowe T.M."/>
            <person name="Eddy S.R."/>
        </authorList>
    </citation>
    <scope>NUCLEOTIDE SEQUENCE [LARGE SCALE GENOMIC DNA]</scope>
    <source>
        <strain evidence="15">r\B97-61/B2</strain>
    </source>
</reference>
<reference evidence="16" key="2">
    <citation type="submission" date="2025-08" db="UniProtKB">
        <authorList>
            <consortium name="RefSeq"/>
        </authorList>
    </citation>
    <scope>IDENTIFICATION</scope>
</reference>
<dbReference type="GeneID" id="18604636"/>
<proteinExistence type="inferred from homology"/>
<sequence>MGNCFRTRSKVDNSLSSQATSGASKLPNRENFSASSSVIKADSGKSVPGSLSAAKTESDILSSPHLKAFTFTELKNATRNFRLDNLIGEGGFGYVYKGWMVEQTLVAARPGYGMVVAVKKLKPEGFQGHKEWLSEVNYLGQLHHPNLVKLIGYCLEEENRLLVYEYLSKGSLENHLFRRGARPLSWAIRIRVAIDTARGLSFLHDSEQPVIYRDFKASNILLDSEFNAKLSDFGLAKAGPVGENSHVSTQVLGTQGYAAPEYIATGRLTARCDVYSFGVVLLELLSGRRAVDTTKIGVEENLVDWAKPYLSDRRKLFRIMDIKLQGQYPQRAAYTVALLALQCISEAKVRPRMADVLSALEQLPTLSSPRVVHAAPQSEAQAVASPIPKSPLRKSYPTSPANMPYRGSSLPVETKSSSHVKSPQERQSFETKSAHNVKSSQELQQFEMKSPSLVKSPQEELSSEMRSPRHVKSLPSGKKSPHHL</sequence>
<evidence type="ECO:0000256" key="9">
    <source>
        <dbReference type="ARBA" id="ARBA00047899"/>
    </source>
</evidence>
<keyword evidence="7 16" id="KW-0418">Kinase</keyword>
<feature type="compositionally biased region" description="Polar residues" evidence="13">
    <location>
        <begin position="434"/>
        <end position="444"/>
    </location>
</feature>
<dbReference type="GO" id="GO:0004674">
    <property type="term" value="F:protein serine/threonine kinase activity"/>
    <property type="evidence" value="ECO:0007669"/>
    <property type="project" value="UniProtKB-KW"/>
</dbReference>
<dbReference type="InterPro" id="IPR001245">
    <property type="entry name" value="Ser-Thr/Tyr_kinase_cat_dom"/>
</dbReference>
<feature type="compositionally biased region" description="Basic and acidic residues" evidence="13">
    <location>
        <begin position="422"/>
        <end position="433"/>
    </location>
</feature>
<evidence type="ECO:0000256" key="4">
    <source>
        <dbReference type="ARBA" id="ARBA00022527"/>
    </source>
</evidence>
<dbReference type="RefSeq" id="XP_017972850.1">
    <property type="nucleotide sequence ID" value="XM_018117361.1"/>
</dbReference>
<evidence type="ECO:0000256" key="13">
    <source>
        <dbReference type="SAM" id="MobiDB-lite"/>
    </source>
</evidence>
<dbReference type="PROSITE" id="PS00107">
    <property type="entry name" value="PROTEIN_KINASE_ATP"/>
    <property type="match status" value="1"/>
</dbReference>
<feature type="binding site" evidence="11">
    <location>
        <position position="120"/>
    </location>
    <ligand>
        <name>ATP</name>
        <dbReference type="ChEBI" id="CHEBI:30616"/>
    </ligand>
</feature>
<dbReference type="SUPFAM" id="SSF56112">
    <property type="entry name" value="Protein kinase-like (PK-like)"/>
    <property type="match status" value="1"/>
</dbReference>
<dbReference type="GO" id="GO:0005524">
    <property type="term" value="F:ATP binding"/>
    <property type="evidence" value="ECO:0007669"/>
    <property type="project" value="UniProtKB-UniRule"/>
</dbReference>
<keyword evidence="3" id="KW-0472">Membrane</keyword>
<dbReference type="CDD" id="cd14066">
    <property type="entry name" value="STKc_IRAK"/>
    <property type="match status" value="1"/>
</dbReference>
<dbReference type="Proteomes" id="UP000694886">
    <property type="component" value="Chromosome 3"/>
</dbReference>
<accession>A0AB32W1Q7</accession>
<dbReference type="Gene3D" id="1.10.510.10">
    <property type="entry name" value="Transferase(Phosphotransferase) domain 1"/>
    <property type="match status" value="1"/>
</dbReference>
<dbReference type="PROSITE" id="PS50011">
    <property type="entry name" value="PROTEIN_KINASE_DOM"/>
    <property type="match status" value="1"/>
</dbReference>
<dbReference type="Pfam" id="PF07714">
    <property type="entry name" value="PK_Tyr_Ser-Thr"/>
    <property type="match status" value="1"/>
</dbReference>
<feature type="domain" description="Protein kinase" evidence="14">
    <location>
        <begin position="81"/>
        <end position="366"/>
    </location>
</feature>
<evidence type="ECO:0000256" key="10">
    <source>
        <dbReference type="ARBA" id="ARBA00048679"/>
    </source>
</evidence>
<dbReference type="KEGG" id="tcc:18604636"/>
<keyword evidence="3" id="KW-1003">Cell membrane</keyword>
<dbReference type="AlphaFoldDB" id="A0AB32W1Q7"/>
<dbReference type="FunFam" id="3.30.200.20:FF:000228">
    <property type="entry name" value="Serine/threonine-protein kinase BIK1"/>
    <property type="match status" value="1"/>
</dbReference>
<evidence type="ECO:0000256" key="1">
    <source>
        <dbReference type="ARBA" id="ARBA00004236"/>
    </source>
</evidence>
<evidence type="ECO:0000256" key="7">
    <source>
        <dbReference type="ARBA" id="ARBA00022777"/>
    </source>
</evidence>
<dbReference type="Gramene" id="Tc03v2_t006420.1">
    <property type="protein sequence ID" value="Tc03v2_p006420.1"/>
    <property type="gene ID" value="Tc03v2_g006420"/>
</dbReference>